<evidence type="ECO:0000256" key="1">
    <source>
        <dbReference type="ARBA" id="ARBA00023235"/>
    </source>
</evidence>
<dbReference type="InterPro" id="IPR000649">
    <property type="entry name" value="IF-2B-related"/>
</dbReference>
<dbReference type="PANTHER" id="PTHR43475:SF1">
    <property type="entry name" value="METHYLTHIORIBOSE-1-PHOSPHATE ISOMERASE"/>
    <property type="match status" value="1"/>
</dbReference>
<comment type="caution">
    <text evidence="3">The sequence shown here is derived from an EMBL/GenBank/DDBJ whole genome shotgun (WGS) entry which is preliminary data.</text>
</comment>
<dbReference type="SUPFAM" id="SSF100950">
    <property type="entry name" value="NagB/RpiA/CoA transferase-like"/>
    <property type="match status" value="1"/>
</dbReference>
<feature type="active site" description="Proton donor" evidence="2">
    <location>
        <position position="243"/>
    </location>
</feature>
<dbReference type="Gene3D" id="3.40.50.10470">
    <property type="entry name" value="Translation initiation factor eif-2b, domain 2"/>
    <property type="match status" value="1"/>
</dbReference>
<dbReference type="EC" id="5.3.1.23" evidence="2"/>
<dbReference type="EMBL" id="JADOER010000004">
    <property type="protein sequence ID" value="MBT9311518.1"/>
    <property type="molecule type" value="Genomic_DNA"/>
</dbReference>
<comment type="catalytic activity">
    <reaction evidence="2">
        <text>5-(methylsulfanyl)-alpha-D-ribose 1-phosphate = 5-(methylsulfanyl)-D-ribulose 1-phosphate</text>
        <dbReference type="Rhea" id="RHEA:19989"/>
        <dbReference type="ChEBI" id="CHEBI:58533"/>
        <dbReference type="ChEBI" id="CHEBI:58548"/>
        <dbReference type="EC" id="5.3.1.23"/>
    </reaction>
</comment>
<dbReference type="InterPro" id="IPR005251">
    <property type="entry name" value="IF-M1Pi"/>
</dbReference>
<dbReference type="GO" id="GO:0046523">
    <property type="term" value="F:S-methyl-5-thioribose-1-phosphate isomerase activity"/>
    <property type="evidence" value="ECO:0007669"/>
    <property type="project" value="UniProtKB-EC"/>
</dbReference>
<evidence type="ECO:0000313" key="3">
    <source>
        <dbReference type="EMBL" id="MBT9311518.1"/>
    </source>
</evidence>
<dbReference type="NCBIfam" id="NF004326">
    <property type="entry name" value="PRK05720.1"/>
    <property type="match status" value="1"/>
</dbReference>
<dbReference type="Gene3D" id="1.20.120.420">
    <property type="entry name" value="translation initiation factor eif-2b, domain 1"/>
    <property type="match status" value="1"/>
</dbReference>
<dbReference type="NCBIfam" id="TIGR00512">
    <property type="entry name" value="salvage_mtnA"/>
    <property type="match status" value="1"/>
</dbReference>
<keyword evidence="2" id="KW-0028">Amino-acid biosynthesis</keyword>
<protein>
    <recommendedName>
        <fullName evidence="2">Methylthioribose-1-phosphate isomerase</fullName>
        <shortName evidence="2">M1Pi</shortName>
        <shortName evidence="2">MTR-1-P isomerase</shortName>
        <ecNumber evidence="2">5.3.1.23</ecNumber>
    </recommendedName>
    <alternativeName>
        <fullName evidence="2">S-methyl-5-thioribose-1-phosphate isomerase</fullName>
    </alternativeName>
</protein>
<gene>
    <name evidence="2 3" type="primary">mtnA</name>
    <name evidence="3" type="ORF">IXB28_04820</name>
</gene>
<dbReference type="Proteomes" id="UP001196661">
    <property type="component" value="Unassembled WGS sequence"/>
</dbReference>
<reference evidence="3 4" key="1">
    <citation type="journal article" date="2021" name="Mar. Drugs">
        <title>Genome Reduction and Secondary Metabolism of the Marine Sponge-Associated Cyanobacterium Leptothoe.</title>
        <authorList>
            <person name="Konstantinou D."/>
            <person name="Popin R.V."/>
            <person name="Fewer D.P."/>
            <person name="Sivonen K."/>
            <person name="Gkelis S."/>
        </authorList>
    </citation>
    <scope>NUCLEOTIDE SEQUENCE [LARGE SCALE GENOMIC DNA]</scope>
    <source>
        <strain evidence="3 4">TAU-MAC 1615</strain>
    </source>
</reference>
<dbReference type="InterPro" id="IPR037171">
    <property type="entry name" value="NagB/RpiA_transferase-like"/>
</dbReference>
<dbReference type="RefSeq" id="WP_215617400.1">
    <property type="nucleotide sequence ID" value="NZ_JADOER010000004.1"/>
</dbReference>
<keyword evidence="1 2" id="KW-0413">Isomerase</keyword>
<comment type="similarity">
    <text evidence="2">Belongs to the EIF-2B alpha/beta/delta subunits family. MtnA subfamily.</text>
</comment>
<dbReference type="HAMAP" id="MF_01678">
    <property type="entry name" value="Salvage_MtnA"/>
    <property type="match status" value="1"/>
</dbReference>
<comment type="pathway">
    <text evidence="2">Amino-acid biosynthesis; L-methionine biosynthesis via salvage pathway; L-methionine from S-methyl-5-thio-alpha-D-ribose 1-phosphate: step 1/6.</text>
</comment>
<evidence type="ECO:0000313" key="4">
    <source>
        <dbReference type="Proteomes" id="UP001196661"/>
    </source>
</evidence>
<organism evidence="3 4">
    <name type="scientific">Leptothoe kymatousa TAU-MAC 1615</name>
    <dbReference type="NCBI Taxonomy" id="2364775"/>
    <lineage>
        <taxon>Bacteria</taxon>
        <taxon>Bacillati</taxon>
        <taxon>Cyanobacteriota</taxon>
        <taxon>Cyanophyceae</taxon>
        <taxon>Nodosilineales</taxon>
        <taxon>Cymatolegaceae</taxon>
        <taxon>Leptothoe</taxon>
        <taxon>Leptothoe kymatousa</taxon>
    </lineage>
</organism>
<keyword evidence="4" id="KW-1185">Reference proteome</keyword>
<feature type="binding site" evidence="2">
    <location>
        <begin position="253"/>
        <end position="254"/>
    </location>
    <ligand>
        <name>substrate</name>
    </ligand>
</feature>
<feature type="binding site" evidence="2">
    <location>
        <position position="95"/>
    </location>
    <ligand>
        <name>substrate</name>
    </ligand>
</feature>
<dbReference type="NCBIfam" id="TIGR00524">
    <property type="entry name" value="eIF-2B_rel"/>
    <property type="match status" value="1"/>
</dbReference>
<evidence type="ECO:0000256" key="2">
    <source>
        <dbReference type="HAMAP-Rule" id="MF_01678"/>
    </source>
</evidence>
<feature type="binding site" evidence="2">
    <location>
        <begin position="52"/>
        <end position="54"/>
    </location>
    <ligand>
        <name>substrate</name>
    </ligand>
</feature>
<proteinExistence type="inferred from homology"/>
<dbReference type="Pfam" id="PF01008">
    <property type="entry name" value="IF-2B"/>
    <property type="match status" value="1"/>
</dbReference>
<accession>A0ABS5Y1Z0</accession>
<comment type="function">
    <text evidence="2">Catalyzes the interconversion of methylthioribose-1-phosphate (MTR-1-P) into methylthioribulose-1-phosphate (MTRu-1-P).</text>
</comment>
<dbReference type="PANTHER" id="PTHR43475">
    <property type="entry name" value="METHYLTHIORIBOSE-1-PHOSPHATE ISOMERASE"/>
    <property type="match status" value="1"/>
</dbReference>
<dbReference type="InterPro" id="IPR011559">
    <property type="entry name" value="Initiation_fac_2B_a/b/d"/>
</dbReference>
<dbReference type="InterPro" id="IPR027363">
    <property type="entry name" value="M1Pi_N"/>
</dbReference>
<dbReference type="InterPro" id="IPR042529">
    <property type="entry name" value="IF_2B-like_C"/>
</dbReference>
<name>A0ABS5Y1Z0_9CYAN</name>
<keyword evidence="2" id="KW-0486">Methionine biosynthesis</keyword>
<feature type="site" description="Transition state stabilizer" evidence="2">
    <location>
        <position position="163"/>
    </location>
</feature>
<sequence>MAANYLNLPKSITWNNGTLTLLDQTQLPIKTVFEEQHHIEQVWDSIKQLKVRGAPAIGVAGAYGLVLSLKDKTHLNSRDLLRTIEKNAAYLDSARPTAVNLKWALTRLVELANSLADRPSAEICDRLEQEAMQIHTEDRQLCRGIGAQGLPLIQPNMGILTHCNAGSLATSELGTATAPMYLAHERGISFKVYADETRPLLQGSRLTSWELQQAGIDVTLLCDNMAAHIMSQGLIDLVIVGTDRVAANGDVANKIGTLGVAILANHFNIPFYVACPYSTIDFATAKGDSIVIEERGETEVTHFGLRRTAPDNIQYRNPAFDVTPHHLVTGIITERGIVQAPFESNLQQLYAA</sequence>
<feature type="binding site" evidence="2">
    <location>
        <position position="202"/>
    </location>
    <ligand>
        <name>substrate</name>
    </ligand>
</feature>